<protein>
    <submittedName>
        <fullName evidence="5">Family 43 glycosylhydrolase</fullName>
    </submittedName>
</protein>
<comment type="caution">
    <text evidence="5">The sequence shown here is derived from an EMBL/GenBank/DDBJ whole genome shotgun (WGS) entry which is preliminary data.</text>
</comment>
<dbReference type="PANTHER" id="PTHR43301:SF3">
    <property type="entry name" value="ARABINAN ENDO-1,5-ALPHA-L-ARABINOSIDASE A-RELATED"/>
    <property type="match status" value="1"/>
</dbReference>
<dbReference type="GO" id="GO:0004553">
    <property type="term" value="F:hydrolase activity, hydrolyzing O-glycosyl compounds"/>
    <property type="evidence" value="ECO:0007669"/>
    <property type="project" value="InterPro"/>
</dbReference>
<reference evidence="5" key="1">
    <citation type="journal article" date="2021" name="PeerJ">
        <title>Extensive microbial diversity within the chicken gut microbiome revealed by metagenomics and culture.</title>
        <authorList>
            <person name="Gilroy R."/>
            <person name="Ravi A."/>
            <person name="Getino M."/>
            <person name="Pursley I."/>
            <person name="Horton D.L."/>
            <person name="Alikhan N.F."/>
            <person name="Baker D."/>
            <person name="Gharbi K."/>
            <person name="Hall N."/>
            <person name="Watson M."/>
            <person name="Adriaenssens E.M."/>
            <person name="Foster-Nyarko E."/>
            <person name="Jarju S."/>
            <person name="Secka A."/>
            <person name="Antonio M."/>
            <person name="Oren A."/>
            <person name="Chaudhuri R.R."/>
            <person name="La Ragione R."/>
            <person name="Hildebrand F."/>
            <person name="Pallen M.J."/>
        </authorList>
    </citation>
    <scope>NUCLEOTIDE SEQUENCE</scope>
    <source>
        <strain evidence="5">1277</strain>
    </source>
</reference>
<dbReference type="Gene3D" id="2.115.10.20">
    <property type="entry name" value="Glycosyl hydrolase domain, family 43"/>
    <property type="match status" value="2"/>
</dbReference>
<accession>A0A921MZE0</accession>
<dbReference type="Proteomes" id="UP000776700">
    <property type="component" value="Unassembled WGS sequence"/>
</dbReference>
<comment type="pathway">
    <text evidence="1">Glycan metabolism; L-arabinan degradation.</text>
</comment>
<evidence type="ECO:0000256" key="3">
    <source>
        <dbReference type="ARBA" id="ARBA00022801"/>
    </source>
</evidence>
<dbReference type="Pfam" id="PF04616">
    <property type="entry name" value="Glyco_hydro_43"/>
    <property type="match status" value="1"/>
</dbReference>
<gene>
    <name evidence="5" type="ORF">K8V90_00010</name>
</gene>
<evidence type="ECO:0000256" key="4">
    <source>
        <dbReference type="ARBA" id="ARBA00023295"/>
    </source>
</evidence>
<proteinExistence type="inferred from homology"/>
<comment type="similarity">
    <text evidence="2">Belongs to the glycosyl hydrolase 43 family.</text>
</comment>
<keyword evidence="3" id="KW-0378">Hydrolase</keyword>
<dbReference type="SUPFAM" id="SSF75005">
    <property type="entry name" value="Arabinanase/levansucrase/invertase"/>
    <property type="match status" value="1"/>
</dbReference>
<evidence type="ECO:0000313" key="6">
    <source>
        <dbReference type="Proteomes" id="UP000776700"/>
    </source>
</evidence>
<dbReference type="InterPro" id="IPR006710">
    <property type="entry name" value="Glyco_hydro_43"/>
</dbReference>
<dbReference type="PANTHER" id="PTHR43301">
    <property type="entry name" value="ARABINAN ENDO-1,5-ALPHA-L-ARABINOSIDASE"/>
    <property type="match status" value="1"/>
</dbReference>
<dbReference type="InterPro" id="IPR023296">
    <property type="entry name" value="Glyco_hydro_beta-prop_sf"/>
</dbReference>
<dbReference type="InterPro" id="IPR050727">
    <property type="entry name" value="GH43_arabinanases"/>
</dbReference>
<dbReference type="AlphaFoldDB" id="A0A921MZE0"/>
<evidence type="ECO:0000256" key="2">
    <source>
        <dbReference type="ARBA" id="ARBA00009865"/>
    </source>
</evidence>
<reference evidence="5" key="2">
    <citation type="submission" date="2021-09" db="EMBL/GenBank/DDBJ databases">
        <authorList>
            <person name="Gilroy R."/>
        </authorList>
    </citation>
    <scope>NUCLEOTIDE SEQUENCE</scope>
    <source>
        <strain evidence="5">1277</strain>
    </source>
</reference>
<sequence length="607" mass="69075">MDLNKKLEELKPYQLNCNVFDVYSYNGLTMQDLLCQFFTKINECITVSNETIDLAKWLVNEGLEIEVVKKLMLWLEDGTLENIINVNLFNSLNDKINNIENNNNDFILYSFFRSAGSPVKNDLYISNDGDTLKRINSQSIADAKDPSIIYKNGWWLIAGTSYNPHDFAIYRSKDLVNWTKHEISVGLYNDVNNRIWAPEWFEDDNGDLYILLSVKVKEEYDKDGILIPSFRSYITKCNNIDRLEFTSPTLLNLEDKNKIDPCLINVNGVYHMFIKDEFDKYTEHWTSTDLTSWTYKKDITSLGDYVEGQTIIEYNNKFYLYADAFKGDMGLVYYVTSDDLETWSDRKTVKVGFNRVRHGTALVIKDNKAKQDIQKFTLSNLAIPRHNMRSKGYTLNQFVNDDNVIENLEIIDNCVYSITNNEHFTINSFKNPNNAKCFYLYLSTNDKGSITINCNNQIVGVPNGYVYNAEYGDNDTLIKFIYSESIGKFKPTTISNAFLVKKNQLKKGGWKTVTLSSQTIESLEVEDGVVYRVNGGQDVVINGVSSSASGTHFYLMLASGGSGSITVNSGTNITVPGGSFVINSSSGKNDVLFEFIKVDGSTFRLRQ</sequence>
<keyword evidence="4" id="KW-0326">Glycosidase</keyword>
<dbReference type="GO" id="GO:0005975">
    <property type="term" value="P:carbohydrate metabolic process"/>
    <property type="evidence" value="ECO:0007669"/>
    <property type="project" value="InterPro"/>
</dbReference>
<evidence type="ECO:0000256" key="1">
    <source>
        <dbReference type="ARBA" id="ARBA00004834"/>
    </source>
</evidence>
<evidence type="ECO:0000313" key="5">
    <source>
        <dbReference type="EMBL" id="HJG95474.1"/>
    </source>
</evidence>
<organism evidence="5 6">
    <name type="scientific">Romboutsia timonensis</name>
    <dbReference type="NCBI Taxonomy" id="1776391"/>
    <lineage>
        <taxon>Bacteria</taxon>
        <taxon>Bacillati</taxon>
        <taxon>Bacillota</taxon>
        <taxon>Clostridia</taxon>
        <taxon>Peptostreptococcales</taxon>
        <taxon>Peptostreptococcaceae</taxon>
        <taxon>Romboutsia</taxon>
    </lineage>
</organism>
<dbReference type="EMBL" id="DYUB01000001">
    <property type="protein sequence ID" value="HJG95474.1"/>
    <property type="molecule type" value="Genomic_DNA"/>
</dbReference>
<name>A0A921MZE0_9FIRM</name>